<dbReference type="EMBL" id="CADCVC010000065">
    <property type="protein sequence ID" value="CAA9433983.1"/>
    <property type="molecule type" value="Genomic_DNA"/>
</dbReference>
<proteinExistence type="predicted"/>
<accession>A0A6J4Q418</accession>
<reference evidence="2" key="1">
    <citation type="submission" date="2020-02" db="EMBL/GenBank/DDBJ databases">
        <authorList>
            <person name="Meier V. D."/>
        </authorList>
    </citation>
    <scope>NUCLEOTIDE SEQUENCE</scope>
    <source>
        <strain evidence="2">AVDCRST_MAG80</strain>
    </source>
</reference>
<dbReference type="SUPFAM" id="SSF50346">
    <property type="entry name" value="PRC-barrel domain"/>
    <property type="match status" value="1"/>
</dbReference>
<feature type="region of interest" description="Disordered" evidence="1">
    <location>
        <begin position="1"/>
        <end position="23"/>
    </location>
</feature>
<evidence type="ECO:0000313" key="2">
    <source>
        <dbReference type="EMBL" id="CAA9433983.1"/>
    </source>
</evidence>
<evidence type="ECO:0000256" key="1">
    <source>
        <dbReference type="SAM" id="MobiDB-lite"/>
    </source>
</evidence>
<dbReference type="AlphaFoldDB" id="A0A6J4Q418"/>
<organism evidence="2">
    <name type="scientific">uncultured Rubrobacteraceae bacterium</name>
    <dbReference type="NCBI Taxonomy" id="349277"/>
    <lineage>
        <taxon>Bacteria</taxon>
        <taxon>Bacillati</taxon>
        <taxon>Actinomycetota</taxon>
        <taxon>Rubrobacteria</taxon>
        <taxon>Rubrobacterales</taxon>
        <taxon>Rubrobacteraceae</taxon>
        <taxon>environmental samples</taxon>
    </lineage>
</organism>
<protein>
    <recommendedName>
        <fullName evidence="3">PRC-barrel domain-containing protein</fullName>
    </recommendedName>
</protein>
<dbReference type="InterPro" id="IPR011033">
    <property type="entry name" value="PRC_barrel-like_sf"/>
</dbReference>
<name>A0A6J4Q418_9ACTN</name>
<sequence>MENPFLGDPFREEDANVEDVEDADDQNPYTAMEGYELQDVSGTVVGEVEETVYDAVSDVLKYVVVSGRTVPADGVKVDAAEGSVRVPYDRETIQAAPALEDPSGEFDRKLRAHYEERG</sequence>
<evidence type="ECO:0008006" key="3">
    <source>
        <dbReference type="Google" id="ProtNLM"/>
    </source>
</evidence>
<gene>
    <name evidence="2" type="ORF">AVDCRST_MAG80-771</name>
</gene>